<feature type="transmembrane region" description="Helical" evidence="1">
    <location>
        <begin position="341"/>
        <end position="364"/>
    </location>
</feature>
<dbReference type="EMBL" id="CAJNOQ010000997">
    <property type="protein sequence ID" value="CAF0858615.1"/>
    <property type="molecule type" value="Genomic_DNA"/>
</dbReference>
<sequence>MLSTICKLVSQTVADQLVEFYTTTLLTENLLTEEIFLANAQGVRDQFTNTTRNSFLTSLNAIRAIVQGNGIVNRLGTNFKLGADHNNTHIQASSPISYSSYQCSCALSSYCTMITSISSAYRGDLSYNSIEFPHSKVILANLTFLVTGINVGCFVLDAVLQSNLSCLYNTSCLSQLNTYLTDSLYPYNATALLNSSPSYSPQTIGELADNLMVDNWLFTPSYEAYFTACNPPSCTYTYTHQFDIIYVITTTVGFIGGIVTILMLLTVPLVTFIRRRIFTQGRLSPSLIDDDHTTAAASDGIRVHLRVLFINIKEAVINLNLFKDPEKQSDHDLQNQRFSTYAFLISMVATLCILILYTTLQFVAKTVTVKQPTVEVYTRLQQQYPQTLVCPCTQISIKNEKFISFNPTFHQICQSDFVTTNWTNYLIHQTVILNGDDLRDYGSTFFPTLASFCDLTLQTIQNALLIFNSIIYVTRNVQQKDVFQSQSDQIVNLFIRTTSSSFLQLLSLNLQLTTGNGLLTGKSPNWKYTIINDSTDHSSDLVFYPRFFMDVNGNCSCKTHPTTCGEQSGIIDTDSEHMYVIPGFRTGCLTVVTLFTSTLECYFDQSCLDTIYTLIYSTSFFPFNATAMNYSSSASRYNTTTKIQEIIEQLMIEQWNNVTSFDSYFSECNPDSCTYIYNKQADWIYVITTIVGLVGGLTTVLRILIPPLVAFIRRKKRLVTELDSYVKNPTQDQFNTLYQRYPNTLQCPCTTLSIQYQSFIQFQPQLHPLCQSSFITSQWFQIDYAAELLGNAPRFRTKVDDFRHIAGLFFQMLYSFCQLSLQTIDTALVTFNSTAFITPNLVPLAQFQVQTNQFVNQFTQNTARSFASTLSLINNMTQANMLVSGLLTDSISTIYPQYYYLDYEYVYDRRDQEYNSTGIECDCEETPYCIQQAVVYDSNSGKNILFHTPGIYVGCYIVEALLQSDLQCFFDFDCLQSLLNALSSAYSNVSAIVLPNSTHYAADTPMQVIVQNLMVEEWNNDTSYDSYFNICRPDHCTAMYVSRGNVVYIITTTIGLIGGLTKVMHRYGQTPLKLPFIPPSMIEQLLQVYHDSPISGHLGVNKT</sequence>
<evidence type="ECO:0000313" key="2">
    <source>
        <dbReference type="EMBL" id="CAF0858615.1"/>
    </source>
</evidence>
<feature type="transmembrane region" description="Helical" evidence="1">
    <location>
        <begin position="683"/>
        <end position="705"/>
    </location>
</feature>
<comment type="caution">
    <text evidence="2">The sequence shown here is derived from an EMBL/GenBank/DDBJ whole genome shotgun (WGS) entry which is preliminary data.</text>
</comment>
<evidence type="ECO:0000313" key="3">
    <source>
        <dbReference type="EMBL" id="CAF3646284.1"/>
    </source>
</evidence>
<reference evidence="2" key="1">
    <citation type="submission" date="2021-02" db="EMBL/GenBank/DDBJ databases">
        <authorList>
            <person name="Nowell W R."/>
        </authorList>
    </citation>
    <scope>NUCLEOTIDE SEQUENCE</scope>
</reference>
<dbReference type="OrthoDB" id="10082637at2759"/>
<organism evidence="2 4">
    <name type="scientific">Didymodactylos carnosus</name>
    <dbReference type="NCBI Taxonomy" id="1234261"/>
    <lineage>
        <taxon>Eukaryota</taxon>
        <taxon>Metazoa</taxon>
        <taxon>Spiralia</taxon>
        <taxon>Gnathifera</taxon>
        <taxon>Rotifera</taxon>
        <taxon>Eurotatoria</taxon>
        <taxon>Bdelloidea</taxon>
        <taxon>Philodinida</taxon>
        <taxon>Philodinidae</taxon>
        <taxon>Didymodactylos</taxon>
    </lineage>
</organism>
<evidence type="ECO:0000313" key="4">
    <source>
        <dbReference type="Proteomes" id="UP000663829"/>
    </source>
</evidence>
<keyword evidence="4" id="KW-1185">Reference proteome</keyword>
<dbReference type="Proteomes" id="UP000663829">
    <property type="component" value="Unassembled WGS sequence"/>
</dbReference>
<keyword evidence="1" id="KW-0812">Transmembrane</keyword>
<evidence type="ECO:0000256" key="1">
    <source>
        <dbReference type="SAM" id="Phobius"/>
    </source>
</evidence>
<protein>
    <submittedName>
        <fullName evidence="2">Uncharacterized protein</fullName>
    </submittedName>
</protein>
<gene>
    <name evidence="2" type="ORF">GPM918_LOCUS6464</name>
    <name evidence="3" type="ORF">SRO942_LOCUS6464</name>
</gene>
<dbReference type="AlphaFoldDB" id="A0A813WPU3"/>
<keyword evidence="1" id="KW-1133">Transmembrane helix</keyword>
<proteinExistence type="predicted"/>
<accession>A0A813WPU3</accession>
<name>A0A813WPU3_9BILA</name>
<dbReference type="Proteomes" id="UP000681722">
    <property type="component" value="Unassembled WGS sequence"/>
</dbReference>
<keyword evidence="1" id="KW-0472">Membrane</keyword>
<feature type="transmembrane region" description="Helical" evidence="1">
    <location>
        <begin position="244"/>
        <end position="273"/>
    </location>
</feature>
<dbReference type="EMBL" id="CAJOBC010000997">
    <property type="protein sequence ID" value="CAF3646284.1"/>
    <property type="molecule type" value="Genomic_DNA"/>
</dbReference>